<feature type="compositionally biased region" description="Low complexity" evidence="1">
    <location>
        <begin position="464"/>
        <end position="521"/>
    </location>
</feature>
<dbReference type="Gene3D" id="3.20.20.80">
    <property type="entry name" value="Glycosidases"/>
    <property type="match status" value="1"/>
</dbReference>
<gene>
    <name evidence="2" type="ORF">OIDMADRAFT_71044</name>
</gene>
<dbReference type="InParanoid" id="A0A0C3GTZ7"/>
<protein>
    <submittedName>
        <fullName evidence="2">Carbohydrate-binding module family 24 protein</fullName>
    </submittedName>
</protein>
<name>A0A0C3GTZ7_OIDMZ</name>
<dbReference type="CDD" id="cd11577">
    <property type="entry name" value="GH71"/>
    <property type="match status" value="1"/>
</dbReference>
<feature type="region of interest" description="Disordered" evidence="1">
    <location>
        <begin position="452"/>
        <end position="521"/>
    </location>
</feature>
<accession>A0A0C3GTZ7</accession>
<keyword evidence="3" id="KW-1185">Reference proteome</keyword>
<reference evidence="3" key="2">
    <citation type="submission" date="2015-01" db="EMBL/GenBank/DDBJ databases">
        <title>Evolutionary Origins and Diversification of the Mycorrhizal Mutualists.</title>
        <authorList>
            <consortium name="DOE Joint Genome Institute"/>
            <consortium name="Mycorrhizal Genomics Consortium"/>
            <person name="Kohler A."/>
            <person name="Kuo A."/>
            <person name="Nagy L.G."/>
            <person name="Floudas D."/>
            <person name="Copeland A."/>
            <person name="Barry K.W."/>
            <person name="Cichocki N."/>
            <person name="Veneault-Fourrey C."/>
            <person name="LaButti K."/>
            <person name="Lindquist E.A."/>
            <person name="Lipzen A."/>
            <person name="Lundell T."/>
            <person name="Morin E."/>
            <person name="Murat C."/>
            <person name="Riley R."/>
            <person name="Ohm R."/>
            <person name="Sun H."/>
            <person name="Tunlid A."/>
            <person name="Henrissat B."/>
            <person name="Grigoriev I.V."/>
            <person name="Hibbett D.S."/>
            <person name="Martin F."/>
        </authorList>
    </citation>
    <scope>NUCLEOTIDE SEQUENCE [LARGE SCALE GENOMIC DNA]</scope>
    <source>
        <strain evidence="3">Zn</strain>
    </source>
</reference>
<feature type="non-terminal residue" evidence="2">
    <location>
        <position position="1"/>
    </location>
</feature>
<dbReference type="AlphaFoldDB" id="A0A0C3GTZ7"/>
<organism evidence="2 3">
    <name type="scientific">Oidiodendron maius (strain Zn)</name>
    <dbReference type="NCBI Taxonomy" id="913774"/>
    <lineage>
        <taxon>Eukaryota</taxon>
        <taxon>Fungi</taxon>
        <taxon>Dikarya</taxon>
        <taxon>Ascomycota</taxon>
        <taxon>Pezizomycotina</taxon>
        <taxon>Leotiomycetes</taxon>
        <taxon>Leotiomycetes incertae sedis</taxon>
        <taxon>Myxotrichaceae</taxon>
        <taxon>Oidiodendron</taxon>
    </lineage>
</organism>
<evidence type="ECO:0000313" key="3">
    <source>
        <dbReference type="Proteomes" id="UP000054321"/>
    </source>
</evidence>
<dbReference type="STRING" id="913774.A0A0C3GTZ7"/>
<dbReference type="Proteomes" id="UP000054321">
    <property type="component" value="Unassembled WGS sequence"/>
</dbReference>
<dbReference type="OrthoDB" id="1046782at2759"/>
<dbReference type="GO" id="GO:0051118">
    <property type="term" value="F:glucan endo-1,3-alpha-glucosidase activity"/>
    <property type="evidence" value="ECO:0007669"/>
    <property type="project" value="InterPro"/>
</dbReference>
<sequence>LNERQTTGRLVFSHFMIGIVGERTSAADFDADMQRAKSLGIDAFALNIGVDGYTDTQLGFAYQSAANNGMKVFISFDFNWYSPTSGASAVGAKIAQYANLPAQLMYNGKVFASSFAGDALDVATMRSAAGVPVFWAPNFHPGVGDFSLIDGALNWMAWPNNGNNKAPTPGANITVEQGDSSYMSALAGKPYIAPVSAWFSTHFGPEVSYSKNWVFPSDLLWFDRWNEILTLGSQFLEIITWNDYGESHYIGPLDSLHFDDGNSKWTNDMPHDGWLDIAKPFIAAYHAGATSVNSYITSDQLIYWYRPTLRGLDCDATDTTMVPANNASGNYFEGRPNGWEDMQDSVFVVALLTAPGTVIIDSGGNVQSFNAPAGASAFEVSMQVGQQQFALTRGSTTVLDGVSLKDISSICICGIYNFNAYVGTLPQGFVDQLQRDGLASLTAGLHVSTCSATPSLPTTPAPPSTTLVPPTGNPTTTSSSTKTQTSTTSSTSTTTTSTTSSTSKTSTTTTTSTTSSASPTGSSVCIAGTGPGNYVGLCSFCCNYGYCPPGPCTCTAYGTQVPPPPITNTPGYPLPGEDNSYLGLCSYACNHGYCPPTAC</sequence>
<reference evidence="2 3" key="1">
    <citation type="submission" date="2014-04" db="EMBL/GenBank/DDBJ databases">
        <authorList>
            <consortium name="DOE Joint Genome Institute"/>
            <person name="Kuo A."/>
            <person name="Martino E."/>
            <person name="Perotto S."/>
            <person name="Kohler A."/>
            <person name="Nagy L.G."/>
            <person name="Floudas D."/>
            <person name="Copeland A."/>
            <person name="Barry K.W."/>
            <person name="Cichocki N."/>
            <person name="Veneault-Fourrey C."/>
            <person name="LaButti K."/>
            <person name="Lindquist E.A."/>
            <person name="Lipzen A."/>
            <person name="Lundell T."/>
            <person name="Morin E."/>
            <person name="Murat C."/>
            <person name="Sun H."/>
            <person name="Tunlid A."/>
            <person name="Henrissat B."/>
            <person name="Grigoriev I.V."/>
            <person name="Hibbett D.S."/>
            <person name="Martin F."/>
            <person name="Nordberg H.P."/>
            <person name="Cantor M.N."/>
            <person name="Hua S.X."/>
        </authorList>
    </citation>
    <scope>NUCLEOTIDE SEQUENCE [LARGE SCALE GENOMIC DNA]</scope>
    <source>
        <strain evidence="2 3">Zn</strain>
    </source>
</reference>
<dbReference type="InterPro" id="IPR005197">
    <property type="entry name" value="Glyco_hydro_71"/>
</dbReference>
<dbReference type="EMBL" id="KN832892">
    <property type="protein sequence ID" value="KIM93866.1"/>
    <property type="molecule type" value="Genomic_DNA"/>
</dbReference>
<feature type="non-terminal residue" evidence="2">
    <location>
        <position position="599"/>
    </location>
</feature>
<dbReference type="HOGENOM" id="CLU_019141_0_1_1"/>
<proteinExistence type="predicted"/>
<dbReference type="Pfam" id="PF03659">
    <property type="entry name" value="Glyco_hydro_71"/>
    <property type="match status" value="1"/>
</dbReference>
<evidence type="ECO:0000256" key="1">
    <source>
        <dbReference type="SAM" id="MobiDB-lite"/>
    </source>
</evidence>
<evidence type="ECO:0000313" key="2">
    <source>
        <dbReference type="EMBL" id="KIM93866.1"/>
    </source>
</evidence>